<dbReference type="KEGG" id="des:DSOUD_3530"/>
<protein>
    <recommendedName>
        <fullName evidence="3">YkgJ family cysteine cluster protein</fullName>
    </recommendedName>
</protein>
<gene>
    <name evidence="1" type="ORF">DSOUD_3530</name>
</gene>
<reference evidence="1 2" key="1">
    <citation type="submission" date="2015-07" db="EMBL/GenBank/DDBJ databases">
        <title>Isolation and Genomic Characterization of a Novel Halophilic Metal-Reducing Deltaproteobacterium from the Deep Subsurface.</title>
        <authorList>
            <person name="Badalamenti J.P."/>
            <person name="Summers Z.M."/>
            <person name="Gralnick J.A."/>
            <person name="Bond D.R."/>
        </authorList>
    </citation>
    <scope>NUCLEOTIDE SEQUENCE [LARGE SCALE GENOMIC DNA]</scope>
    <source>
        <strain evidence="1 2">WTL</strain>
    </source>
</reference>
<evidence type="ECO:0000313" key="2">
    <source>
        <dbReference type="Proteomes" id="UP000057158"/>
    </source>
</evidence>
<evidence type="ECO:0000313" key="1">
    <source>
        <dbReference type="EMBL" id="ALC18244.1"/>
    </source>
</evidence>
<sequence>MDLLVRYRLLLESIDAWFAGAQALYSDRMACARGCTGCCRGLFDITLLDGALLKSGFDRLPAALRSPVLKKAEARLAELQGRWPEFAHPYLLNAMADEEWTEMPEEDETPCPLLDGDGSCLIYAFRPMTCRLHGLPNIDGSGESFSDLWCTRNFTGGESPLTLTPLRWEFRRAFEEEMALFGEFTARRFGQRRRELDTFIPTALLIDFPSLTAADLPLLPGGISR</sequence>
<dbReference type="AlphaFoldDB" id="A0A0M5IZV4"/>
<proteinExistence type="predicted"/>
<dbReference type="InterPro" id="IPR005358">
    <property type="entry name" value="Puta_zinc/iron-chelating_dom"/>
</dbReference>
<dbReference type="OrthoDB" id="9810361at2"/>
<dbReference type="EMBL" id="CP010802">
    <property type="protein sequence ID" value="ALC18244.1"/>
    <property type="molecule type" value="Genomic_DNA"/>
</dbReference>
<keyword evidence="2" id="KW-1185">Reference proteome</keyword>
<evidence type="ECO:0008006" key="3">
    <source>
        <dbReference type="Google" id="ProtNLM"/>
    </source>
</evidence>
<dbReference type="Pfam" id="PF03692">
    <property type="entry name" value="CxxCxxCC"/>
    <property type="match status" value="1"/>
</dbReference>
<name>A0A0M5IZV4_9BACT</name>
<organism evidence="1 2">
    <name type="scientific">Desulfuromonas soudanensis</name>
    <dbReference type="NCBI Taxonomy" id="1603606"/>
    <lineage>
        <taxon>Bacteria</taxon>
        <taxon>Pseudomonadati</taxon>
        <taxon>Thermodesulfobacteriota</taxon>
        <taxon>Desulfuromonadia</taxon>
        <taxon>Desulfuromonadales</taxon>
        <taxon>Desulfuromonadaceae</taxon>
        <taxon>Desulfuromonas</taxon>
    </lineage>
</organism>
<accession>A0A0M5IZV4</accession>
<dbReference type="RefSeq" id="WP_053552176.1">
    <property type="nucleotide sequence ID" value="NZ_CP010802.1"/>
</dbReference>
<dbReference type="Proteomes" id="UP000057158">
    <property type="component" value="Chromosome"/>
</dbReference>
<dbReference type="STRING" id="1603606.DSOUD_3530"/>
<dbReference type="PATRIC" id="fig|1603606.3.peg.3805"/>